<proteinExistence type="predicted"/>
<evidence type="ECO:0000313" key="1">
    <source>
        <dbReference type="EMBL" id="AER26625.1"/>
    </source>
</evidence>
<accession>G8FS75</accession>
<name>G8FS75_9CAUD</name>
<protein>
    <submittedName>
        <fullName evidence="1">Uncharacterized protein</fullName>
    </submittedName>
</protein>
<dbReference type="GeneID" id="11447658"/>
<dbReference type="Proteomes" id="UP000005878">
    <property type="component" value="Segment"/>
</dbReference>
<sequence length="44" mass="5097">MAPRDLARCGECGEFVHWMFDYVEELDMHLCDVCMDARNEAESA</sequence>
<dbReference type="EMBL" id="JN035618">
    <property type="protein sequence ID" value="AER26625.1"/>
    <property type="molecule type" value="Genomic_DNA"/>
</dbReference>
<reference evidence="1 2" key="1">
    <citation type="journal article" date="2011" name="Appl. Environ. Microbiol.">
        <title>Prevention of Gordonia and Nocardia Stabilized Foam Formation by Using Bacteriophage GTE7.</title>
        <authorList>
            <person name="Petrovski S."/>
            <person name="Seviour R.J."/>
            <person name="Tillett D."/>
        </authorList>
    </citation>
    <scope>NUCLEOTIDE SEQUENCE [LARGE SCALE GENOMIC DNA]</scope>
</reference>
<evidence type="ECO:0000313" key="2">
    <source>
        <dbReference type="Proteomes" id="UP000005878"/>
    </source>
</evidence>
<dbReference type="KEGG" id="vg:11447658"/>
<organism evidence="1 2">
    <name type="scientific">Gordonia phage GTE7</name>
    <dbReference type="NCBI Taxonomy" id="1100814"/>
    <lineage>
        <taxon>Viruses</taxon>
        <taxon>Duplodnaviria</taxon>
        <taxon>Heunggongvirae</taxon>
        <taxon>Uroviricota</taxon>
        <taxon>Caudoviricetes</taxon>
        <taxon>Getseptimavirus</taxon>
        <taxon>Getseptimavirus GTE7</taxon>
    </lineage>
</organism>
<dbReference type="RefSeq" id="YP_004934783.1">
    <property type="nucleotide sequence ID" value="NC_016166.1"/>
</dbReference>
<keyword evidence="2" id="KW-1185">Reference proteome</keyword>